<dbReference type="Proteomes" id="UP001623349">
    <property type="component" value="Unassembled WGS sequence"/>
</dbReference>
<proteinExistence type="predicted"/>
<sequence>MNFETCWLCNAGEILRQAEDRFLVQDEFCFQPSRVQREALRHIRKERSYSRFR</sequence>
<name>A0ABQ0F710_APOSI</name>
<protein>
    <submittedName>
        <fullName evidence="1">Uncharacterized protein</fullName>
    </submittedName>
</protein>
<evidence type="ECO:0000313" key="1">
    <source>
        <dbReference type="EMBL" id="GAB1294886.1"/>
    </source>
</evidence>
<evidence type="ECO:0000313" key="2">
    <source>
        <dbReference type="Proteomes" id="UP001623349"/>
    </source>
</evidence>
<dbReference type="EMBL" id="BAAFST010000010">
    <property type="protein sequence ID" value="GAB1294886.1"/>
    <property type="molecule type" value="Genomic_DNA"/>
</dbReference>
<comment type="caution">
    <text evidence="1">The sequence shown here is derived from an EMBL/GenBank/DDBJ whole genome shotgun (WGS) entry which is preliminary data.</text>
</comment>
<keyword evidence="2" id="KW-1185">Reference proteome</keyword>
<reference evidence="1 2" key="1">
    <citation type="submission" date="2024-08" db="EMBL/GenBank/DDBJ databases">
        <title>The draft genome of Apodemus speciosus.</title>
        <authorList>
            <person name="Nabeshima K."/>
            <person name="Suzuki S."/>
            <person name="Onuma M."/>
        </authorList>
    </citation>
    <scope>NUCLEOTIDE SEQUENCE [LARGE SCALE GENOMIC DNA]</scope>
    <source>
        <strain evidence="1">IB14-021</strain>
    </source>
</reference>
<accession>A0ABQ0F710</accession>
<gene>
    <name evidence="1" type="ORF">APTSU1_001012000</name>
</gene>
<organism evidence="1 2">
    <name type="scientific">Apodemus speciosus</name>
    <name type="common">Large Japanese field mouse</name>
    <dbReference type="NCBI Taxonomy" id="105296"/>
    <lineage>
        <taxon>Eukaryota</taxon>
        <taxon>Metazoa</taxon>
        <taxon>Chordata</taxon>
        <taxon>Craniata</taxon>
        <taxon>Vertebrata</taxon>
        <taxon>Euteleostomi</taxon>
        <taxon>Mammalia</taxon>
        <taxon>Eutheria</taxon>
        <taxon>Euarchontoglires</taxon>
        <taxon>Glires</taxon>
        <taxon>Rodentia</taxon>
        <taxon>Myomorpha</taxon>
        <taxon>Muroidea</taxon>
        <taxon>Muridae</taxon>
        <taxon>Murinae</taxon>
        <taxon>Apodemus</taxon>
    </lineage>
</organism>